<dbReference type="Proteomes" id="UP000014977">
    <property type="component" value="Unassembled WGS sequence"/>
</dbReference>
<sequence length="45" mass="4870">MIARLPSRANVPVEKGKTHTFAIADRDLRFFDAETGISKNAGIGP</sequence>
<organism evidence="1 2">
    <name type="scientific">Desulfococcus multivorans DSM 2059</name>
    <dbReference type="NCBI Taxonomy" id="1121405"/>
    <lineage>
        <taxon>Bacteria</taxon>
        <taxon>Pseudomonadati</taxon>
        <taxon>Thermodesulfobacteriota</taxon>
        <taxon>Desulfobacteria</taxon>
        <taxon>Desulfobacterales</taxon>
        <taxon>Desulfococcaceae</taxon>
        <taxon>Desulfococcus</taxon>
    </lineage>
</organism>
<proteinExistence type="predicted"/>
<keyword evidence="2" id="KW-1185">Reference proteome</keyword>
<comment type="caution">
    <text evidence="1">The sequence shown here is derived from an EMBL/GenBank/DDBJ whole genome shotgun (WGS) entry which is preliminary data.</text>
</comment>
<dbReference type="AlphaFoldDB" id="S7V9H6"/>
<name>S7V9H6_DESML</name>
<accession>S7V9H6</accession>
<dbReference type="EMBL" id="ATHJ01000078">
    <property type="protein sequence ID" value="EPR41163.1"/>
    <property type="molecule type" value="Genomic_DNA"/>
</dbReference>
<gene>
    <name evidence="1" type="ORF">dsmv_2278</name>
</gene>
<evidence type="ECO:0000313" key="1">
    <source>
        <dbReference type="EMBL" id="EPR41163.1"/>
    </source>
</evidence>
<reference evidence="1 2" key="1">
    <citation type="journal article" date="2013" name="Genome Announc.">
        <title>Draft genome sequences for three mercury-methylating, sulfate-reducing bacteria.</title>
        <authorList>
            <person name="Brown S.D."/>
            <person name="Hurt R.A.Jr."/>
            <person name="Gilmour C.C."/>
            <person name="Elias D.A."/>
        </authorList>
    </citation>
    <scope>NUCLEOTIDE SEQUENCE [LARGE SCALE GENOMIC DNA]</scope>
    <source>
        <strain evidence="1 2">DSM 2059</strain>
    </source>
</reference>
<evidence type="ECO:0000313" key="2">
    <source>
        <dbReference type="Proteomes" id="UP000014977"/>
    </source>
</evidence>
<protein>
    <submittedName>
        <fullName evidence="1">Uncharacterized protein</fullName>
    </submittedName>
</protein>